<dbReference type="PANTHER" id="PTHR45527:SF3">
    <property type="entry name" value="SIDEROPHORE SYNTHETASE (EUROFUNG)"/>
    <property type="match status" value="1"/>
</dbReference>
<dbReference type="Proteomes" id="UP000465221">
    <property type="component" value="Unassembled WGS sequence"/>
</dbReference>
<evidence type="ECO:0000256" key="1">
    <source>
        <dbReference type="ARBA" id="ARBA00022450"/>
    </source>
</evidence>
<evidence type="ECO:0000256" key="4">
    <source>
        <dbReference type="ARBA" id="ARBA00023026"/>
    </source>
</evidence>
<dbReference type="GO" id="GO:0044550">
    <property type="term" value="P:secondary metabolite biosynthetic process"/>
    <property type="evidence" value="ECO:0007669"/>
    <property type="project" value="TreeGrafter"/>
</dbReference>
<dbReference type="PANTHER" id="PTHR45527">
    <property type="entry name" value="NONRIBOSOMAL PEPTIDE SYNTHETASE"/>
    <property type="match status" value="1"/>
</dbReference>
<keyword evidence="2" id="KW-0597">Phosphoprotein</keyword>
<evidence type="ECO:0000256" key="2">
    <source>
        <dbReference type="ARBA" id="ARBA00022553"/>
    </source>
</evidence>
<name>A0A8H3S6V4_9EURO</name>
<dbReference type="InterPro" id="IPR042099">
    <property type="entry name" value="ANL_N_sf"/>
</dbReference>
<organism evidence="6 7">
    <name type="scientific">Aspergillus udagawae</name>
    <dbReference type="NCBI Taxonomy" id="91492"/>
    <lineage>
        <taxon>Eukaryota</taxon>
        <taxon>Fungi</taxon>
        <taxon>Dikarya</taxon>
        <taxon>Ascomycota</taxon>
        <taxon>Pezizomycotina</taxon>
        <taxon>Eurotiomycetes</taxon>
        <taxon>Eurotiomycetidae</taxon>
        <taxon>Eurotiales</taxon>
        <taxon>Aspergillaceae</taxon>
        <taxon>Aspergillus</taxon>
        <taxon>Aspergillus subgen. Fumigati</taxon>
    </lineage>
</organism>
<evidence type="ECO:0000256" key="3">
    <source>
        <dbReference type="ARBA" id="ARBA00022598"/>
    </source>
</evidence>
<evidence type="ECO:0000313" key="6">
    <source>
        <dbReference type="EMBL" id="GFF52203.1"/>
    </source>
</evidence>
<dbReference type="Gene3D" id="3.40.50.12780">
    <property type="entry name" value="N-terminal domain of ligase-like"/>
    <property type="match status" value="1"/>
</dbReference>
<dbReference type="CDD" id="cd05918">
    <property type="entry name" value="A_NRPS_SidN3_like"/>
    <property type="match status" value="1"/>
</dbReference>
<comment type="caution">
    <text evidence="6">The sequence shown here is derived from an EMBL/GenBank/DDBJ whole genome shotgun (WGS) entry which is preliminary data.</text>
</comment>
<dbReference type="GO" id="GO:0016874">
    <property type="term" value="F:ligase activity"/>
    <property type="evidence" value="ECO:0007669"/>
    <property type="project" value="UniProtKB-KW"/>
</dbReference>
<dbReference type="Pfam" id="PF00501">
    <property type="entry name" value="AMP-binding"/>
    <property type="match status" value="1"/>
</dbReference>
<dbReference type="GO" id="GO:0031177">
    <property type="term" value="F:phosphopantetheine binding"/>
    <property type="evidence" value="ECO:0007669"/>
    <property type="project" value="TreeGrafter"/>
</dbReference>
<evidence type="ECO:0000313" key="7">
    <source>
        <dbReference type="Proteomes" id="UP000465221"/>
    </source>
</evidence>
<gene>
    <name evidence="6" type="ORF">IFM46972_09483</name>
</gene>
<dbReference type="AlphaFoldDB" id="A0A8H3S6V4"/>
<dbReference type="EMBL" id="BLKC01000094">
    <property type="protein sequence ID" value="GFF52203.1"/>
    <property type="molecule type" value="Genomic_DNA"/>
</dbReference>
<sequence>MAPLLTRIQDFVWTSTDVPEVKDKNASVILRDSVDLSLSCTPDKLLSAFTSEYQCSLGLPPSIITLLNASWLATVRCFSPAQEINLRQHSEPGVYFITRLAQGAGRHVAIELNCEAPVKNLIRDVSLLQSEATAQMPVGDDSSDEASEKFLTTTICYAEEFSAMAKGSSEGSLNKGVHISFSFNRRPHALSYTRQHINSKLFLDMSQANGELRAKLTFSVSDISRELALSMLHTFNTATRAVLSSPLQSLGELDLCSKHDRQLLQKYTESVSETYEVLLHDLALQHAQLTPDAPAVHSWDGDLTYAQLDDATSRLGQFLASIGVGPGTFVISCFEKSTWAIVARLAIMKAGAAYISVDATDPPIYLENVIRRVNAKIILTSPAYQPRYTPFVPSVIAVTPEMVRALPVSSGIICPVVKPSDACLILFTSGSTGEPKGIIQEHRAYATAVRDYNKSLGIGRHSRVLQFDDYAFDISNNDYLTTLTAGGCCCVHTPGKSISTLVENINSLQVNMTFLTPTIAAQVSPQDVPTLELVCLGGEPMSNELLMRWSPHVRLVNQYGMGEAATFCAYNDQVRPGQNAIVGRSGSGAIWITSPESPDRLMPVGAVGEILIEGPHLARGYLDSVCQKPDVGFLPNAPTWLKDLHPSRAATSRFYRSGDLGRYTHTGTVEHLGRKDTLLKINGYRVEATEVEYVLRRSLGPGDAVIVDLLGEIDGSREPFLVAFLWLTDSEDHFGPAAGHNSVEFLPITSHHAAHQLVQRMKAEVVATLPVHKIPEYFILVSEIPRTRSNKTDRRKLHHLAQKSYLSGVLSKI</sequence>
<dbReference type="GO" id="GO:0005737">
    <property type="term" value="C:cytoplasm"/>
    <property type="evidence" value="ECO:0007669"/>
    <property type="project" value="TreeGrafter"/>
</dbReference>
<feature type="domain" description="AMP-dependent synthetase/ligase" evidence="5">
    <location>
        <begin position="286"/>
        <end position="622"/>
    </location>
</feature>
<reference evidence="6 7" key="1">
    <citation type="submission" date="2020-01" db="EMBL/GenBank/DDBJ databases">
        <title>Draft genome sequence of Aspergillus udagawae IFM 46972.</title>
        <authorList>
            <person name="Takahashi H."/>
            <person name="Yaguchi T."/>
        </authorList>
    </citation>
    <scope>NUCLEOTIDE SEQUENCE [LARGE SCALE GENOMIC DNA]</scope>
    <source>
        <strain evidence="6 7">IFM 46972</strain>
    </source>
</reference>
<accession>A0A8H3S6V4</accession>
<dbReference type="InterPro" id="IPR000873">
    <property type="entry name" value="AMP-dep_synth/lig_dom"/>
</dbReference>
<dbReference type="InterPro" id="IPR020845">
    <property type="entry name" value="AMP-binding_CS"/>
</dbReference>
<keyword evidence="1" id="KW-0596">Phosphopantetheine</keyword>
<dbReference type="SUPFAM" id="SSF56801">
    <property type="entry name" value="Acetyl-CoA synthetase-like"/>
    <property type="match status" value="1"/>
</dbReference>
<dbReference type="Gene3D" id="3.30.300.30">
    <property type="match status" value="1"/>
</dbReference>
<keyword evidence="4" id="KW-0843">Virulence</keyword>
<evidence type="ECO:0000259" key="5">
    <source>
        <dbReference type="Pfam" id="PF00501"/>
    </source>
</evidence>
<dbReference type="InterPro" id="IPR045851">
    <property type="entry name" value="AMP-bd_C_sf"/>
</dbReference>
<protein>
    <submittedName>
        <fullName evidence="6">NRPS-like enzyme, putative</fullName>
    </submittedName>
</protein>
<dbReference type="PROSITE" id="PS00455">
    <property type="entry name" value="AMP_BINDING"/>
    <property type="match status" value="1"/>
</dbReference>
<keyword evidence="3" id="KW-0436">Ligase</keyword>
<proteinExistence type="predicted"/>
<dbReference type="GO" id="GO:0043041">
    <property type="term" value="P:amino acid activation for nonribosomal peptide biosynthetic process"/>
    <property type="evidence" value="ECO:0007669"/>
    <property type="project" value="TreeGrafter"/>
</dbReference>